<gene>
    <name evidence="2" type="ORF">QS748_09055</name>
</gene>
<dbReference type="Gene3D" id="3.40.50.2000">
    <property type="entry name" value="Glycogen Phosphorylase B"/>
    <property type="match status" value="2"/>
</dbReference>
<dbReference type="AlphaFoldDB" id="A0AA90P1H0"/>
<dbReference type="SUPFAM" id="SSF53756">
    <property type="entry name" value="UDP-Glycosyltransferase/glycogen phosphorylase"/>
    <property type="match status" value="1"/>
</dbReference>
<evidence type="ECO:0000313" key="2">
    <source>
        <dbReference type="EMBL" id="MDP0589316.1"/>
    </source>
</evidence>
<keyword evidence="3" id="KW-1185">Reference proteome</keyword>
<dbReference type="EC" id="2.4.-.-" evidence="2"/>
<keyword evidence="2" id="KW-0328">Glycosyltransferase</keyword>
<evidence type="ECO:0000259" key="1">
    <source>
        <dbReference type="Pfam" id="PF00534"/>
    </source>
</evidence>
<comment type="caution">
    <text evidence="2">The sequence shown here is derived from an EMBL/GenBank/DDBJ whole genome shotgun (WGS) entry which is preliminary data.</text>
</comment>
<proteinExistence type="predicted"/>
<dbReference type="InterPro" id="IPR001296">
    <property type="entry name" value="Glyco_trans_1"/>
</dbReference>
<dbReference type="EMBL" id="JASXSV010000012">
    <property type="protein sequence ID" value="MDP0589316.1"/>
    <property type="molecule type" value="Genomic_DNA"/>
</dbReference>
<organism evidence="2 3">
    <name type="scientific">Candidatus Endonucleibacter bathymodioli</name>
    <dbReference type="NCBI Taxonomy" id="539814"/>
    <lineage>
        <taxon>Bacteria</taxon>
        <taxon>Pseudomonadati</taxon>
        <taxon>Pseudomonadota</taxon>
        <taxon>Gammaproteobacteria</taxon>
        <taxon>Oceanospirillales</taxon>
        <taxon>Endozoicomonadaceae</taxon>
        <taxon>Candidatus Endonucleibacter</taxon>
    </lineage>
</organism>
<name>A0AA90P1H0_9GAMM</name>
<protein>
    <submittedName>
        <fullName evidence="2">Glycosyltransferase</fullName>
        <ecNumber evidence="2">2.4.-.-</ecNumber>
    </submittedName>
</protein>
<dbReference type="Proteomes" id="UP001178148">
    <property type="component" value="Unassembled WGS sequence"/>
</dbReference>
<reference evidence="2 3" key="1">
    <citation type="journal article" date="2023" name="bioRxiv">
        <title>An intranuclear bacterial parasite of deep-sea mussels expresses apoptosis inhibitors acquired from its host.</title>
        <authorList>
            <person name="Gonzalez Porras M.A."/>
            <person name="Assie A."/>
            <person name="Tietjen M."/>
            <person name="Violette M."/>
            <person name="Kleiner M."/>
            <person name="Gruber-Vodicka H."/>
            <person name="Dubilier N."/>
            <person name="Leisch N."/>
        </authorList>
    </citation>
    <scope>NUCLEOTIDE SEQUENCE [LARGE SCALE GENOMIC DNA]</scope>
    <source>
        <strain evidence="2">IAP13</strain>
    </source>
</reference>
<sequence length="381" mass="43686">MNILHLTHTDINSDSRILKEMTSTLHFSKDTKVNGIGVRIKEEEHRCDNNGGIIIDTIELKTRYWKFLPTFLRHSFSLFELTSKMVYKGIISKPDIIHCNDIMVLPLGVILKFFTGSKLIYDAHELESNRNGCSKLSGKVALFVEKILWTFIDALIIVSPSIEKWYQKNVGEKYSEVILNVPVWVKDKPLVDNQYLRSKLNIPLDSKIFLYIGILGYGRGIDLITDVFKNNDLNSSLVFLGYGKFREKLKKLSEAYPNIYVHDAVPHDRVVSIAKSADIGLCLIQNVSLSDYYCLPNKLFEYAFSGIPVLASNFPDISNVVEKYKLGKCCNLDARSIYESIKEFENMEKLPVVDTETLFELSWKVQEEKLKKVYKMVIEGE</sequence>
<dbReference type="Pfam" id="PF00534">
    <property type="entry name" value="Glycos_transf_1"/>
    <property type="match status" value="1"/>
</dbReference>
<evidence type="ECO:0000313" key="3">
    <source>
        <dbReference type="Proteomes" id="UP001178148"/>
    </source>
</evidence>
<accession>A0AA90P1H0</accession>
<feature type="domain" description="Glycosyl transferase family 1" evidence="1">
    <location>
        <begin position="196"/>
        <end position="350"/>
    </location>
</feature>
<dbReference type="GO" id="GO:0016757">
    <property type="term" value="F:glycosyltransferase activity"/>
    <property type="evidence" value="ECO:0007669"/>
    <property type="project" value="UniProtKB-KW"/>
</dbReference>
<keyword evidence="2" id="KW-0808">Transferase</keyword>